<feature type="signal peptide" evidence="2">
    <location>
        <begin position="1"/>
        <end position="20"/>
    </location>
</feature>
<comment type="caution">
    <text evidence="3">The sequence shown here is derived from an EMBL/GenBank/DDBJ whole genome shotgun (WGS) entry which is preliminary data.</text>
</comment>
<organism evidence="3 4">
    <name type="scientific">Candidatus Merdimorpha stercoravium</name>
    <dbReference type="NCBI Taxonomy" id="2840863"/>
    <lineage>
        <taxon>Bacteria</taxon>
        <taxon>Pseudomonadati</taxon>
        <taxon>Bacteroidota</taxon>
        <taxon>Flavobacteriia</taxon>
        <taxon>Flavobacteriales</taxon>
        <taxon>Candidatus Merdimorpha</taxon>
    </lineage>
</organism>
<gene>
    <name evidence="3" type="ORF">IAC44_03905</name>
</gene>
<feature type="region of interest" description="Disordered" evidence="1">
    <location>
        <begin position="25"/>
        <end position="45"/>
    </location>
</feature>
<evidence type="ECO:0000313" key="4">
    <source>
        <dbReference type="Proteomes" id="UP000824161"/>
    </source>
</evidence>
<evidence type="ECO:0000313" key="3">
    <source>
        <dbReference type="EMBL" id="HIT97964.1"/>
    </source>
</evidence>
<proteinExistence type="predicted"/>
<dbReference type="AlphaFoldDB" id="A0A9D1H9X6"/>
<protein>
    <submittedName>
        <fullName evidence="3">Uncharacterized protein</fullName>
    </submittedName>
</protein>
<dbReference type="PROSITE" id="PS51257">
    <property type="entry name" value="PROKAR_LIPOPROTEIN"/>
    <property type="match status" value="1"/>
</dbReference>
<accession>A0A9D1H9X6</accession>
<keyword evidence="2" id="KW-0732">Signal</keyword>
<dbReference type="Proteomes" id="UP000824161">
    <property type="component" value="Unassembled WGS sequence"/>
</dbReference>
<name>A0A9D1H9X6_9FLAO</name>
<evidence type="ECO:0000256" key="2">
    <source>
        <dbReference type="SAM" id="SignalP"/>
    </source>
</evidence>
<feature type="chain" id="PRO_5038624581" evidence="2">
    <location>
        <begin position="21"/>
        <end position="304"/>
    </location>
</feature>
<sequence>MKTSVLCFTLGLCACTAGNADEQTSAPTISELPAPTDTTLPAPSRPACEGFQWDTLSGASLRLWAQANENIRLLIDPSLPGIVQVRDGDPSPCPKVQVFDLENNRIDDVLHYLESTPQWDKEQTCRFQPIESERPGVRRYHLVPAGEYARQVERQIEQGPVPSTCNGWGTGNSGERYFEIHENRPDKALFVEIGQDAPLFDENSLTFTAQADSSLSTDLLYTLTGEVRIGHEVRSFRPDGSPEEFWIVDKTGTLTARYDRATRGQKNGKPARATLKVEYNGKWDEGFAADYSGVFLVREVLSVE</sequence>
<reference evidence="3" key="1">
    <citation type="submission" date="2020-10" db="EMBL/GenBank/DDBJ databases">
        <authorList>
            <person name="Gilroy R."/>
        </authorList>
    </citation>
    <scope>NUCLEOTIDE SEQUENCE</scope>
    <source>
        <strain evidence="3">1383</strain>
    </source>
</reference>
<reference evidence="3" key="2">
    <citation type="journal article" date="2021" name="PeerJ">
        <title>Extensive microbial diversity within the chicken gut microbiome revealed by metagenomics and culture.</title>
        <authorList>
            <person name="Gilroy R."/>
            <person name="Ravi A."/>
            <person name="Getino M."/>
            <person name="Pursley I."/>
            <person name="Horton D.L."/>
            <person name="Alikhan N.F."/>
            <person name="Baker D."/>
            <person name="Gharbi K."/>
            <person name="Hall N."/>
            <person name="Watson M."/>
            <person name="Adriaenssens E.M."/>
            <person name="Foster-Nyarko E."/>
            <person name="Jarju S."/>
            <person name="Secka A."/>
            <person name="Antonio M."/>
            <person name="Oren A."/>
            <person name="Chaudhuri R.R."/>
            <person name="La Ragione R."/>
            <person name="Hildebrand F."/>
            <person name="Pallen M.J."/>
        </authorList>
    </citation>
    <scope>NUCLEOTIDE SEQUENCE</scope>
    <source>
        <strain evidence="3">1383</strain>
    </source>
</reference>
<evidence type="ECO:0000256" key="1">
    <source>
        <dbReference type="SAM" id="MobiDB-lite"/>
    </source>
</evidence>
<dbReference type="EMBL" id="DVLY01000092">
    <property type="protein sequence ID" value="HIT97964.1"/>
    <property type="molecule type" value="Genomic_DNA"/>
</dbReference>
<feature type="compositionally biased region" description="Low complexity" evidence="1">
    <location>
        <begin position="32"/>
        <end position="42"/>
    </location>
</feature>